<dbReference type="VEuPathDB" id="MicrosporidiaDB:NAPIS_ORF02459"/>
<organism evidence="1 2">
    <name type="scientific">Vairimorpha apis BRL 01</name>
    <dbReference type="NCBI Taxonomy" id="1037528"/>
    <lineage>
        <taxon>Eukaryota</taxon>
        <taxon>Fungi</taxon>
        <taxon>Fungi incertae sedis</taxon>
        <taxon>Microsporidia</taxon>
        <taxon>Nosematidae</taxon>
        <taxon>Vairimorpha</taxon>
    </lineage>
</organism>
<dbReference type="HOGENOM" id="CLU_727790_0_0_1"/>
<gene>
    <name evidence="1" type="ORF">NAPIS_ORF02459</name>
</gene>
<accession>T0KX91</accession>
<name>T0KX91_9MICR</name>
<evidence type="ECO:0000313" key="2">
    <source>
        <dbReference type="Proteomes" id="UP000053780"/>
    </source>
</evidence>
<dbReference type="Proteomes" id="UP000053780">
    <property type="component" value="Unassembled WGS sequence"/>
</dbReference>
<dbReference type="AlphaFoldDB" id="T0KX91"/>
<proteinExistence type="predicted"/>
<evidence type="ECO:0000313" key="1">
    <source>
        <dbReference type="EMBL" id="EQB59977.1"/>
    </source>
</evidence>
<keyword evidence="2" id="KW-1185">Reference proteome</keyword>
<dbReference type="EMBL" id="KE647345">
    <property type="protein sequence ID" value="EQB59977.1"/>
    <property type="molecule type" value="Genomic_DNA"/>
</dbReference>
<sequence>MCEYKREVYFQSSCDNLYISGNLYISDNGDNRIDNFNCVNNDIDKNNIDEKNNVNNGINDNLYFDDHCKIVINVDNLKRILKCKSIKLKDKLEYCISIIRFYRNRNECVIIQGDVSNRKNSIKNGVNLNNVNKEIFIKNGVNRNNVKNDLSIQNEINRNKFIVIKDLSSNITNTINNNILSNTNESNRNNTNTSIYNNTSSININTFHNIIDATLKCITNYSCTNLSTNTKYLIHALINIIFINKETIRKDKDCSYIKYISGNEIKDEYFYSSEINQRDLLQHVEFNGNNFNREGICERDSEIFNCDKEISNKDSVISNEDNSNKDNVISNGDNEILYNTSTINTNQSNNNRNIFNTYQSNNNIHNNTNNIHTINNNIST</sequence>
<protein>
    <submittedName>
        <fullName evidence="1">Uncharacterized protein</fullName>
    </submittedName>
</protein>
<reference evidence="1 2" key="1">
    <citation type="journal article" date="2013" name="BMC Genomics">
        <title>Genome sequencing and comparative genomics of honey bee microsporidia, Nosema apis reveal novel insights into host-parasite interactions.</title>
        <authorList>
            <person name="Chen Yp."/>
            <person name="Pettis J.S."/>
            <person name="Zhao Y."/>
            <person name="Liu X."/>
            <person name="Tallon L.J."/>
            <person name="Sadzewicz L.D."/>
            <person name="Li R."/>
            <person name="Zheng H."/>
            <person name="Huang S."/>
            <person name="Zhang X."/>
            <person name="Hamilton M.C."/>
            <person name="Pernal S.F."/>
            <person name="Melathopoulos A.P."/>
            <person name="Yan X."/>
            <person name="Evans J.D."/>
        </authorList>
    </citation>
    <scope>NUCLEOTIDE SEQUENCE [LARGE SCALE GENOMIC DNA]</scope>
    <source>
        <strain evidence="1 2">BRL 01</strain>
    </source>
</reference>